<dbReference type="InterPro" id="IPR028098">
    <property type="entry name" value="Glyco_trans_4-like_N"/>
</dbReference>
<dbReference type="CDD" id="cd03801">
    <property type="entry name" value="GT4_PimA-like"/>
    <property type="match status" value="1"/>
</dbReference>
<evidence type="ECO:0000259" key="4">
    <source>
        <dbReference type="Pfam" id="PF13439"/>
    </source>
</evidence>
<feature type="domain" description="Glycosyl transferase family 1" evidence="3">
    <location>
        <begin position="175"/>
        <end position="327"/>
    </location>
</feature>
<organism evidence="5 6">
    <name type="scientific">Pseudaquabacterium terrae</name>
    <dbReference type="NCBI Taxonomy" id="2732868"/>
    <lineage>
        <taxon>Bacteria</taxon>
        <taxon>Pseudomonadati</taxon>
        <taxon>Pseudomonadota</taxon>
        <taxon>Betaproteobacteria</taxon>
        <taxon>Burkholderiales</taxon>
        <taxon>Sphaerotilaceae</taxon>
        <taxon>Pseudaquabacterium</taxon>
    </lineage>
</organism>
<comment type="caution">
    <text evidence="5">The sequence shown here is derived from an EMBL/GenBank/DDBJ whole genome shotgun (WGS) entry which is preliminary data.</text>
</comment>
<proteinExistence type="predicted"/>
<evidence type="ECO:0000313" key="5">
    <source>
        <dbReference type="EMBL" id="NRF65371.1"/>
    </source>
</evidence>
<reference evidence="5 6" key="1">
    <citation type="submission" date="2020-05" db="EMBL/GenBank/DDBJ databases">
        <title>Aquincola sp. isolate from soil.</title>
        <authorList>
            <person name="Han J."/>
            <person name="Kim D.-U."/>
        </authorList>
    </citation>
    <scope>NUCLEOTIDE SEQUENCE [LARGE SCALE GENOMIC DNA]</scope>
    <source>
        <strain evidence="5 6">S2</strain>
    </source>
</reference>
<evidence type="ECO:0000256" key="1">
    <source>
        <dbReference type="ARBA" id="ARBA00022676"/>
    </source>
</evidence>
<dbReference type="SUPFAM" id="SSF53756">
    <property type="entry name" value="UDP-Glycosyltransferase/glycogen phosphorylase"/>
    <property type="match status" value="1"/>
</dbReference>
<dbReference type="EMBL" id="JABRWJ010000001">
    <property type="protein sequence ID" value="NRF65371.1"/>
    <property type="molecule type" value="Genomic_DNA"/>
</dbReference>
<name>A0ABX2EA17_9BURK</name>
<dbReference type="Gene3D" id="3.40.50.2000">
    <property type="entry name" value="Glycogen Phosphorylase B"/>
    <property type="match status" value="2"/>
</dbReference>
<evidence type="ECO:0000256" key="2">
    <source>
        <dbReference type="ARBA" id="ARBA00022679"/>
    </source>
</evidence>
<dbReference type="PANTHER" id="PTHR12526:SF510">
    <property type="entry name" value="D-INOSITOL 3-PHOSPHATE GLYCOSYLTRANSFERASE"/>
    <property type="match status" value="1"/>
</dbReference>
<dbReference type="InterPro" id="IPR001296">
    <property type="entry name" value="Glyco_trans_1"/>
</dbReference>
<dbReference type="Proteomes" id="UP000737171">
    <property type="component" value="Unassembled WGS sequence"/>
</dbReference>
<evidence type="ECO:0000259" key="3">
    <source>
        <dbReference type="Pfam" id="PF00534"/>
    </source>
</evidence>
<feature type="domain" description="Glycosyltransferase subfamily 4-like N-terminal" evidence="4">
    <location>
        <begin position="69"/>
        <end position="156"/>
    </location>
</feature>
<keyword evidence="2" id="KW-0808">Transferase</keyword>
<dbReference type="PANTHER" id="PTHR12526">
    <property type="entry name" value="GLYCOSYLTRANSFERASE"/>
    <property type="match status" value="1"/>
</dbReference>
<dbReference type="RefSeq" id="WP_173119363.1">
    <property type="nucleotide sequence ID" value="NZ_JABRWJ010000001.1"/>
</dbReference>
<dbReference type="Pfam" id="PF13439">
    <property type="entry name" value="Glyco_transf_4"/>
    <property type="match status" value="1"/>
</dbReference>
<keyword evidence="6" id="KW-1185">Reference proteome</keyword>
<keyword evidence="1" id="KW-0328">Glycosyltransferase</keyword>
<accession>A0ABX2EA17</accession>
<dbReference type="Pfam" id="PF00534">
    <property type="entry name" value="Glycos_transf_1"/>
    <property type="match status" value="1"/>
</dbReference>
<sequence>MRRLVFLVPGDPASLTGGYGYDRAIVAGLRERGWSIAMPALAASFPWPDAPALNAAAKDVAAIDNGTLVVADGLAFGALPALTEQHAARLRWVALVHHPLALETGLDDAARRQLADSERRALASARIVIVPSAATARALAPYGVPAARIRIVPPGTAPASLATGSGAGAVAGLNLLCVATLSARKGHALLIEALAGLADRAWTLHCIGSTTRDRATADSLRGLIHAHGLAHRVHLLGELPPADLQTHYSQADIAVLASYFEGYGMALAEALAHGLPVIATTAGAIPDTVPPAAGMLVPPGDAAALRAALRRVFDEPALRAQLAAGARAARAMLPAWPQAVAAFEAALDDAGSLPR</sequence>
<evidence type="ECO:0000313" key="6">
    <source>
        <dbReference type="Proteomes" id="UP000737171"/>
    </source>
</evidence>
<protein>
    <submittedName>
        <fullName evidence="5">Glycosyltransferase family 4 protein</fullName>
    </submittedName>
</protein>
<gene>
    <name evidence="5" type="ORF">HLB44_00085</name>
</gene>